<feature type="signal peptide" evidence="1">
    <location>
        <begin position="1"/>
        <end position="21"/>
    </location>
</feature>
<accession>A0A1G9TXG5</accession>
<evidence type="ECO:0000313" key="2">
    <source>
        <dbReference type="EMBL" id="SDM52271.1"/>
    </source>
</evidence>
<proteinExistence type="predicted"/>
<dbReference type="STRING" id="211114.SAMN04489726_2043"/>
<keyword evidence="3" id="KW-1185">Reference proteome</keyword>
<dbReference type="EMBL" id="LT629701">
    <property type="protein sequence ID" value="SDM52271.1"/>
    <property type="molecule type" value="Genomic_DNA"/>
</dbReference>
<dbReference type="PANTHER" id="PTHR48098">
    <property type="entry name" value="ENTEROCHELIN ESTERASE-RELATED"/>
    <property type="match status" value="1"/>
</dbReference>
<feature type="chain" id="PRO_5038806981" evidence="1">
    <location>
        <begin position="22"/>
        <end position="305"/>
    </location>
</feature>
<dbReference type="AlphaFoldDB" id="A0A1G9TXG5"/>
<sequence>MRRAFGIALLLLMASMHGAAAELPHGGQVRTASAPSPALGEDVRYTVYLPRGYDHDKARRFPVLYLLHGRGDTMTAWTRVKPELDRMIARREIPPVLAVLPDAPWSSRGNYYVDSAHTGGRPVETALTRDLVSHVDGAYRTVQQRDGRLIGGYSMGGAGALRYALAHQGTFGSAVVLSPAVYTPLPPADSSAREFGAYGSGDRLFDEQVYRRLNYPALLPLLRKDIPTRLYIAVGDDEWPNPDPAEARHDIDFESAALYNAARRGPGVTAELRIGNGGHDWKVWTPAFEDSLRHFAPNLRAACGC</sequence>
<protein>
    <submittedName>
        <fullName evidence="2">S-formylglutathione hydrolase FrmB</fullName>
    </submittedName>
</protein>
<dbReference type="OrthoDB" id="184858at2"/>
<keyword evidence="1" id="KW-0732">Signal</keyword>
<evidence type="ECO:0000256" key="1">
    <source>
        <dbReference type="SAM" id="SignalP"/>
    </source>
</evidence>
<dbReference type="eggNOG" id="COG0627">
    <property type="taxonomic scope" value="Bacteria"/>
</dbReference>
<name>A0A1G9TXG5_ALLAB</name>
<organism evidence="2 3">
    <name type="scientific">Allokutzneria albata</name>
    <name type="common">Kibdelosporangium albatum</name>
    <dbReference type="NCBI Taxonomy" id="211114"/>
    <lineage>
        <taxon>Bacteria</taxon>
        <taxon>Bacillati</taxon>
        <taxon>Actinomycetota</taxon>
        <taxon>Actinomycetes</taxon>
        <taxon>Pseudonocardiales</taxon>
        <taxon>Pseudonocardiaceae</taxon>
        <taxon>Allokutzneria</taxon>
    </lineage>
</organism>
<dbReference type="Proteomes" id="UP000183376">
    <property type="component" value="Chromosome I"/>
</dbReference>
<keyword evidence="2" id="KW-0378">Hydrolase</keyword>
<evidence type="ECO:0000313" key="3">
    <source>
        <dbReference type="Proteomes" id="UP000183376"/>
    </source>
</evidence>
<dbReference type="GO" id="GO:0016747">
    <property type="term" value="F:acyltransferase activity, transferring groups other than amino-acyl groups"/>
    <property type="evidence" value="ECO:0007669"/>
    <property type="project" value="TreeGrafter"/>
</dbReference>
<dbReference type="GO" id="GO:0016787">
    <property type="term" value="F:hydrolase activity"/>
    <property type="evidence" value="ECO:0007669"/>
    <property type="project" value="UniProtKB-KW"/>
</dbReference>
<dbReference type="RefSeq" id="WP_052408062.1">
    <property type="nucleotide sequence ID" value="NZ_JOEF01000033.1"/>
</dbReference>
<reference evidence="2 3" key="1">
    <citation type="submission" date="2016-10" db="EMBL/GenBank/DDBJ databases">
        <authorList>
            <person name="de Groot N.N."/>
        </authorList>
    </citation>
    <scope>NUCLEOTIDE SEQUENCE [LARGE SCALE GENOMIC DNA]</scope>
    <source>
        <strain evidence="2 3">DSM 44149</strain>
    </source>
</reference>
<dbReference type="Pfam" id="PF00756">
    <property type="entry name" value="Esterase"/>
    <property type="match status" value="1"/>
</dbReference>
<dbReference type="PANTHER" id="PTHR48098:SF1">
    <property type="entry name" value="DIACYLGLYCEROL ACYLTRANSFERASE_MYCOLYLTRANSFERASE AG85A"/>
    <property type="match status" value="1"/>
</dbReference>
<dbReference type="InterPro" id="IPR000801">
    <property type="entry name" value="Esterase-like"/>
</dbReference>
<gene>
    <name evidence="2" type="ORF">SAMN04489726_2043</name>
</gene>
<dbReference type="Gene3D" id="3.40.50.1820">
    <property type="entry name" value="alpha/beta hydrolase"/>
    <property type="match status" value="1"/>
</dbReference>
<dbReference type="SUPFAM" id="SSF53474">
    <property type="entry name" value="alpha/beta-Hydrolases"/>
    <property type="match status" value="1"/>
</dbReference>
<dbReference type="InterPro" id="IPR050583">
    <property type="entry name" value="Mycobacterial_A85_antigen"/>
</dbReference>
<dbReference type="InterPro" id="IPR029058">
    <property type="entry name" value="AB_hydrolase_fold"/>
</dbReference>